<dbReference type="Proteomes" id="UP000247978">
    <property type="component" value="Unassembled WGS sequence"/>
</dbReference>
<comment type="caution">
    <text evidence="14">The sequence shown here is derived from an EMBL/GenBank/DDBJ whole genome shotgun (WGS) entry which is preliminary data.</text>
</comment>
<feature type="region of interest" description="Disordered" evidence="13">
    <location>
        <begin position="23"/>
        <end position="42"/>
    </location>
</feature>
<dbReference type="NCBIfam" id="NF010738">
    <property type="entry name" value="PRK14140.1"/>
    <property type="match status" value="1"/>
</dbReference>
<evidence type="ECO:0000256" key="3">
    <source>
        <dbReference type="ARBA" id="ARBA00011738"/>
    </source>
</evidence>
<comment type="subunit">
    <text evidence="3 10">Homodimer.</text>
</comment>
<organism evidence="14 15">
    <name type="scientific">Pseudogracilibacillus auburnensis</name>
    <dbReference type="NCBI Taxonomy" id="1494959"/>
    <lineage>
        <taxon>Bacteria</taxon>
        <taxon>Bacillati</taxon>
        <taxon>Bacillota</taxon>
        <taxon>Bacilli</taxon>
        <taxon>Bacillales</taxon>
        <taxon>Bacillaceae</taxon>
        <taxon>Pseudogracilibacillus</taxon>
    </lineage>
</organism>
<keyword evidence="6 10" id="KW-0143">Chaperone</keyword>
<comment type="function">
    <text evidence="7 10 11">Participates actively in the response to hyperosmotic and heat shock by preventing the aggregation of stress-denatured proteins, in association with DnaK and GrpE. It is the nucleotide exchange factor for DnaK and may function as a thermosensor. Unfolded proteins bind initially to DnaJ; upon interaction with the DnaJ-bound protein, DnaK hydrolyzes its bound ATP, resulting in the formation of a stable complex. GrpE releases ADP from DnaK; ATP binding to DnaK triggers the release of the substrate protein, thus completing the reaction cycle. Several rounds of ATP-dependent interactions between DnaJ, DnaK and GrpE are required for fully efficient folding.</text>
</comment>
<name>A0A2V3VX80_9BACI</name>
<dbReference type="PANTHER" id="PTHR21237:SF23">
    <property type="entry name" value="GRPE PROTEIN HOMOLOG, MITOCHONDRIAL"/>
    <property type="match status" value="1"/>
</dbReference>
<evidence type="ECO:0000256" key="8">
    <source>
        <dbReference type="ARBA" id="ARBA00072274"/>
    </source>
</evidence>
<dbReference type="FunFam" id="2.30.22.10:FF:000001">
    <property type="entry name" value="Protein GrpE"/>
    <property type="match status" value="1"/>
</dbReference>
<protein>
    <recommendedName>
        <fullName evidence="8 10">Protein GrpE</fullName>
    </recommendedName>
    <alternativeName>
        <fullName evidence="9 10">HSP-70 cofactor</fullName>
    </alternativeName>
</protein>
<comment type="subcellular location">
    <subcellularLocation>
        <location evidence="1 10">Cytoplasm</location>
    </subcellularLocation>
</comment>
<dbReference type="SUPFAM" id="SSF51064">
    <property type="entry name" value="Head domain of nucleotide exchange factor GrpE"/>
    <property type="match status" value="1"/>
</dbReference>
<evidence type="ECO:0000256" key="9">
    <source>
        <dbReference type="ARBA" id="ARBA00076414"/>
    </source>
</evidence>
<accession>A0A2V3VX80</accession>
<dbReference type="RefSeq" id="WP_110395449.1">
    <property type="nucleotide sequence ID" value="NZ_JADIJL010000012.1"/>
</dbReference>
<keyword evidence="15" id="KW-1185">Reference proteome</keyword>
<dbReference type="PROSITE" id="PS01071">
    <property type="entry name" value="GRPE"/>
    <property type="match status" value="1"/>
</dbReference>
<dbReference type="EMBL" id="QJJQ01000007">
    <property type="protein sequence ID" value="PXW86542.1"/>
    <property type="molecule type" value="Genomic_DNA"/>
</dbReference>
<dbReference type="AlphaFoldDB" id="A0A2V3VX80"/>
<dbReference type="GO" id="GO:0000774">
    <property type="term" value="F:adenyl-nucleotide exchange factor activity"/>
    <property type="evidence" value="ECO:0007669"/>
    <property type="project" value="InterPro"/>
</dbReference>
<dbReference type="PRINTS" id="PR00773">
    <property type="entry name" value="GRPEPROTEIN"/>
</dbReference>
<dbReference type="HAMAP" id="MF_01151">
    <property type="entry name" value="GrpE"/>
    <property type="match status" value="1"/>
</dbReference>
<dbReference type="Pfam" id="PF01025">
    <property type="entry name" value="GrpE"/>
    <property type="match status" value="1"/>
</dbReference>
<gene>
    <name evidence="10" type="primary">grpE</name>
    <name evidence="14" type="ORF">DFR56_10761</name>
</gene>
<dbReference type="InterPro" id="IPR013805">
    <property type="entry name" value="GrpE_CC"/>
</dbReference>
<dbReference type="SUPFAM" id="SSF58014">
    <property type="entry name" value="Coiled-coil domain of nucleotide exchange factor GrpE"/>
    <property type="match status" value="1"/>
</dbReference>
<dbReference type="Gene3D" id="3.90.20.20">
    <property type="match status" value="1"/>
</dbReference>
<evidence type="ECO:0000256" key="4">
    <source>
        <dbReference type="ARBA" id="ARBA00022490"/>
    </source>
</evidence>
<dbReference type="GO" id="GO:0042803">
    <property type="term" value="F:protein homodimerization activity"/>
    <property type="evidence" value="ECO:0007669"/>
    <property type="project" value="InterPro"/>
</dbReference>
<dbReference type="Gene3D" id="2.30.22.10">
    <property type="entry name" value="Head domain of nucleotide exchange factor GrpE"/>
    <property type="match status" value="1"/>
</dbReference>
<evidence type="ECO:0000256" key="7">
    <source>
        <dbReference type="ARBA" id="ARBA00053401"/>
    </source>
</evidence>
<dbReference type="GO" id="GO:0005737">
    <property type="term" value="C:cytoplasm"/>
    <property type="evidence" value="ECO:0007669"/>
    <property type="project" value="UniProtKB-SubCell"/>
</dbReference>
<evidence type="ECO:0000256" key="12">
    <source>
        <dbReference type="RuleBase" id="RU004478"/>
    </source>
</evidence>
<dbReference type="GO" id="GO:0006457">
    <property type="term" value="P:protein folding"/>
    <property type="evidence" value="ECO:0007669"/>
    <property type="project" value="InterPro"/>
</dbReference>
<evidence type="ECO:0000313" key="15">
    <source>
        <dbReference type="Proteomes" id="UP000247978"/>
    </source>
</evidence>
<evidence type="ECO:0000256" key="1">
    <source>
        <dbReference type="ARBA" id="ARBA00004496"/>
    </source>
</evidence>
<evidence type="ECO:0000256" key="10">
    <source>
        <dbReference type="HAMAP-Rule" id="MF_01151"/>
    </source>
</evidence>
<evidence type="ECO:0000256" key="11">
    <source>
        <dbReference type="RuleBase" id="RU000639"/>
    </source>
</evidence>
<sequence length="192" mass="22539">MEEQEKDTIVTDIDEEPISVEETQVDDESAISNEENEHTNEVQLQKEMDTLTEEKEQLQDRLLRVQAEFENFKRRTEKEKIAERKYKSQDLANELLPVMDNFERALQSEISDENQGFMEGIQMVYNQLEEALKSQGVEKIETENKEFDPNIHHAVMQIEDEAFESNIVVEELQKGYMLKDKVIRPAMVKVNK</sequence>
<evidence type="ECO:0000256" key="5">
    <source>
        <dbReference type="ARBA" id="ARBA00023016"/>
    </source>
</evidence>
<dbReference type="OrthoDB" id="9812586at2"/>
<dbReference type="CDD" id="cd00446">
    <property type="entry name" value="GrpE"/>
    <property type="match status" value="1"/>
</dbReference>
<keyword evidence="4 10" id="KW-0963">Cytoplasm</keyword>
<reference evidence="14 15" key="1">
    <citation type="submission" date="2018-05" db="EMBL/GenBank/DDBJ databases">
        <title>Genomic Encyclopedia of Type Strains, Phase IV (KMG-IV): sequencing the most valuable type-strain genomes for metagenomic binning, comparative biology and taxonomic classification.</title>
        <authorList>
            <person name="Goeker M."/>
        </authorList>
    </citation>
    <scope>NUCLEOTIDE SEQUENCE [LARGE SCALE GENOMIC DNA]</scope>
    <source>
        <strain evidence="14 15">DSM 28556</strain>
    </source>
</reference>
<evidence type="ECO:0000313" key="14">
    <source>
        <dbReference type="EMBL" id="PXW86542.1"/>
    </source>
</evidence>
<evidence type="ECO:0000256" key="13">
    <source>
        <dbReference type="SAM" id="MobiDB-lite"/>
    </source>
</evidence>
<dbReference type="InterPro" id="IPR009012">
    <property type="entry name" value="GrpE_head"/>
</dbReference>
<dbReference type="GO" id="GO:0051082">
    <property type="term" value="F:unfolded protein binding"/>
    <property type="evidence" value="ECO:0007669"/>
    <property type="project" value="TreeGrafter"/>
</dbReference>
<comment type="similarity">
    <text evidence="2 10 12">Belongs to the GrpE family.</text>
</comment>
<proteinExistence type="inferred from homology"/>
<evidence type="ECO:0000256" key="6">
    <source>
        <dbReference type="ARBA" id="ARBA00023186"/>
    </source>
</evidence>
<keyword evidence="5 10" id="KW-0346">Stress response</keyword>
<dbReference type="PANTHER" id="PTHR21237">
    <property type="entry name" value="GRPE PROTEIN"/>
    <property type="match status" value="1"/>
</dbReference>
<evidence type="ECO:0000256" key="2">
    <source>
        <dbReference type="ARBA" id="ARBA00009054"/>
    </source>
</evidence>
<dbReference type="InterPro" id="IPR000740">
    <property type="entry name" value="GrpE"/>
</dbReference>
<dbReference type="GO" id="GO:0051087">
    <property type="term" value="F:protein-folding chaperone binding"/>
    <property type="evidence" value="ECO:0007669"/>
    <property type="project" value="InterPro"/>
</dbReference>